<feature type="domain" description="DUF3298" evidence="3">
    <location>
        <begin position="230"/>
        <end position="308"/>
    </location>
</feature>
<dbReference type="PROSITE" id="PS00018">
    <property type="entry name" value="EF_HAND_1"/>
    <property type="match status" value="1"/>
</dbReference>
<dbReference type="InterPro" id="IPR025303">
    <property type="entry name" value="PdaC"/>
</dbReference>
<organism evidence="5 6">
    <name type="scientific">Sinanaerobacter chloroacetimidivorans</name>
    <dbReference type="NCBI Taxonomy" id="2818044"/>
    <lineage>
        <taxon>Bacteria</taxon>
        <taxon>Bacillati</taxon>
        <taxon>Bacillota</taxon>
        <taxon>Clostridia</taxon>
        <taxon>Peptostreptococcales</taxon>
        <taxon>Anaerovoracaceae</taxon>
        <taxon>Sinanaerobacter</taxon>
    </lineage>
</organism>
<keyword evidence="2" id="KW-0812">Transmembrane</keyword>
<dbReference type="RefSeq" id="WP_227019213.1">
    <property type="nucleotide sequence ID" value="NZ_JAGSND010000010.1"/>
</dbReference>
<reference evidence="5" key="2">
    <citation type="submission" date="2021-04" db="EMBL/GenBank/DDBJ databases">
        <authorList>
            <person name="Liu J."/>
        </authorList>
    </citation>
    <scope>NUCLEOTIDE SEQUENCE</scope>
    <source>
        <strain evidence="5">BAD-6</strain>
    </source>
</reference>
<protein>
    <submittedName>
        <fullName evidence="5">DUF3298 and DUF4163 domain-containing protein</fullName>
    </submittedName>
</protein>
<feature type="transmembrane region" description="Helical" evidence="2">
    <location>
        <begin position="67"/>
        <end position="85"/>
    </location>
</feature>
<accession>A0A8J8B2A2</accession>
<evidence type="ECO:0000259" key="4">
    <source>
        <dbReference type="Pfam" id="PF13739"/>
    </source>
</evidence>
<dbReference type="Proteomes" id="UP000675664">
    <property type="component" value="Unassembled WGS sequence"/>
</dbReference>
<keyword evidence="2" id="KW-0472">Membrane</keyword>
<comment type="caution">
    <text evidence="5">The sequence shown here is derived from an EMBL/GenBank/DDBJ whole genome shotgun (WGS) entry which is preliminary data.</text>
</comment>
<evidence type="ECO:0000259" key="3">
    <source>
        <dbReference type="Pfam" id="PF11738"/>
    </source>
</evidence>
<dbReference type="Pfam" id="PF13739">
    <property type="entry name" value="PdaC"/>
    <property type="match status" value="1"/>
</dbReference>
<keyword evidence="2" id="KW-1133">Transmembrane helix</keyword>
<gene>
    <name evidence="5" type="ORF">KCX82_14410</name>
</gene>
<sequence length="309" mass="35325">MNQKSSNNDRKRNHLPQLKQIYESPPIPQQLSKVIQEVMKQAEKEKQEEISAKKLRGTWKIWPGKRFAGVAAAAVLFIAAFGVGVNTSESFAGTMEDIPVLSNLVKVLTVREIRDTEESIDMNIKIPGIAGLKDKELQNKINREVYEKVSNAVEESKRQILADKEAWLATGGKEEDYRPMEIQVDYEVKSITNNILSFMVWKTQTGASAYFDEFYYNYDLNENRELTLEDLLGADYIDKANKQISEEIKERSKEEGAMYWDGSDGFEGFQTIVPEQSFYVNENGNPVIIFNKYEIAPGYMGIQEFEITK</sequence>
<dbReference type="Gene3D" id="3.30.565.40">
    <property type="entry name" value="Fervidobacterium nodosum Rt17-B1 like"/>
    <property type="match status" value="1"/>
</dbReference>
<dbReference type="Pfam" id="PF11738">
    <property type="entry name" value="DUF3298"/>
    <property type="match status" value="1"/>
</dbReference>
<evidence type="ECO:0000313" key="6">
    <source>
        <dbReference type="Proteomes" id="UP000675664"/>
    </source>
</evidence>
<proteinExistence type="predicted"/>
<keyword evidence="6" id="KW-1185">Reference proteome</keyword>
<dbReference type="EMBL" id="JAGSND010000010">
    <property type="protein sequence ID" value="MBR0599079.1"/>
    <property type="molecule type" value="Genomic_DNA"/>
</dbReference>
<evidence type="ECO:0000256" key="1">
    <source>
        <dbReference type="SAM" id="MobiDB-lite"/>
    </source>
</evidence>
<dbReference type="InterPro" id="IPR018247">
    <property type="entry name" value="EF_Hand_1_Ca_BS"/>
</dbReference>
<dbReference type="Gene3D" id="3.90.640.20">
    <property type="entry name" value="Heat-shock cognate protein, ATPase"/>
    <property type="match status" value="1"/>
</dbReference>
<feature type="domain" description="Deacetylase PdaC" evidence="4">
    <location>
        <begin position="115"/>
        <end position="200"/>
    </location>
</feature>
<evidence type="ECO:0000313" key="5">
    <source>
        <dbReference type="EMBL" id="MBR0599079.1"/>
    </source>
</evidence>
<reference evidence="5" key="1">
    <citation type="submission" date="2021-04" db="EMBL/GenBank/DDBJ databases">
        <title>Sinoanaerobacter chloroacetimidivorans sp. nov., an obligate anaerobic bacterium isolated from anaerobic sludge.</title>
        <authorList>
            <person name="Bao Y."/>
        </authorList>
    </citation>
    <scope>NUCLEOTIDE SEQUENCE</scope>
    <source>
        <strain evidence="5">BAD-6</strain>
    </source>
</reference>
<evidence type="ECO:0000256" key="2">
    <source>
        <dbReference type="SAM" id="Phobius"/>
    </source>
</evidence>
<dbReference type="InterPro" id="IPR021729">
    <property type="entry name" value="DUF3298"/>
</dbReference>
<name>A0A8J8B2A2_9FIRM</name>
<dbReference type="AlphaFoldDB" id="A0A8J8B2A2"/>
<dbReference type="InterPro" id="IPR037126">
    <property type="entry name" value="PdaC/RsiV-like_sf"/>
</dbReference>
<feature type="region of interest" description="Disordered" evidence="1">
    <location>
        <begin position="1"/>
        <end position="20"/>
    </location>
</feature>